<dbReference type="GO" id="GO:0000082">
    <property type="term" value="P:G1/S transition of mitotic cell cycle"/>
    <property type="evidence" value="ECO:0007669"/>
    <property type="project" value="InterPro"/>
</dbReference>
<feature type="compositionally biased region" description="Polar residues" evidence="1">
    <location>
        <begin position="83"/>
        <end position="92"/>
    </location>
</feature>
<sequence length="550" mass="59144">MGDHRARSDPINMNTHFPTALSGVHGVFPQLKATASDLTQSSVADASDSNSPPSTSSSLQFGTDPGANSSTNSQPKMVDQRRLLSQLQTTSFPRPLERANSGHDTLSSTSFHSPPSARSTVQLTPGQKRTSSGSMKCSVSPDRPFSASATPGTRYHSRSASTDSHSNRIAEISAQLRSRLSWAAAKVEKDWKSNPSGKQLSVSSKMHSPRGINASIQSNGHPPSSQPLNINGSVGEHDLAAQVLKIATGQSNPRPDITQSIQMNGSSRSYHRHNLSMGSIPSKLSYERSTPNGLQQIPRLAPPANIVPGNGAHTKRRVNQNITSPKKFKVPSFSQQSSSSSVIGTQGSCPVPATPPQPLQPSFKAPPSATTAILGRHCTPTEKTIMEQDAVETLVFMGSPENAGYYNDSRPQTNPPSNSQDTFQYPSVSENTSAPTSSVAPALGMAFSYEPRERGPPQTKRVSFAEHSGEARYANCSRPRLEQEAGDEIDRLLDEMGDSDNEPDYDWFAHMPGARDNFSQPQENGQWTNDQCSLQSSAICQPGNNSQLRG</sequence>
<dbReference type="OMA" id="NGAHPFR"/>
<reference evidence="3" key="1">
    <citation type="journal article" date="2012" name="MBio">
        <title>Comparative genome analysis of Trichophyton rubrum and related dermatophytes reveals candidate genes involved in infection.</title>
        <authorList>
            <person name="Martinez D.A."/>
            <person name="Oliver B.G."/>
            <person name="Graeser Y."/>
            <person name="Goldberg J.M."/>
            <person name="Li W."/>
            <person name="Martinez-Rossi N.M."/>
            <person name="Monod M."/>
            <person name="Shelest E."/>
            <person name="Barton R.C."/>
            <person name="Birch E."/>
            <person name="Brakhage A.A."/>
            <person name="Chen Z."/>
            <person name="Gurr S.J."/>
            <person name="Heiman D."/>
            <person name="Heitman J."/>
            <person name="Kosti I."/>
            <person name="Rossi A."/>
            <person name="Saif S."/>
            <person name="Samalova M."/>
            <person name="Saunders C.W."/>
            <person name="Shea T."/>
            <person name="Summerbell R.C."/>
            <person name="Xu J."/>
            <person name="Young S."/>
            <person name="Zeng Q."/>
            <person name="Birren B.W."/>
            <person name="Cuomo C.A."/>
            <person name="White T.C."/>
        </authorList>
    </citation>
    <scope>NUCLEOTIDE SEQUENCE [LARGE SCALE GENOMIC DNA]</scope>
    <source>
        <strain evidence="3">ATCC MYA-4604 / CBS 118893</strain>
    </source>
</reference>
<feature type="compositionally biased region" description="Polar residues" evidence="1">
    <location>
        <begin position="214"/>
        <end position="230"/>
    </location>
</feature>
<feature type="compositionally biased region" description="Low complexity" evidence="1">
    <location>
        <begin position="332"/>
        <end position="341"/>
    </location>
</feature>
<protein>
    <submittedName>
        <fullName evidence="2">Uncharacterized protein</fullName>
    </submittedName>
</protein>
<accession>E4UQT4</accession>
<feature type="compositionally biased region" description="Polar residues" evidence="1">
    <location>
        <begin position="193"/>
        <end position="206"/>
    </location>
</feature>
<feature type="compositionally biased region" description="Polar residues" evidence="1">
    <location>
        <begin position="102"/>
        <end position="137"/>
    </location>
</feature>
<dbReference type="GO" id="GO:0005737">
    <property type="term" value="C:cytoplasm"/>
    <property type="evidence" value="ECO:0007669"/>
    <property type="project" value="TreeGrafter"/>
</dbReference>
<feature type="region of interest" description="Disordered" evidence="1">
    <location>
        <begin position="329"/>
        <end position="349"/>
    </location>
</feature>
<dbReference type="GO" id="GO:0033309">
    <property type="term" value="C:SBF transcription complex"/>
    <property type="evidence" value="ECO:0007669"/>
    <property type="project" value="TreeGrafter"/>
</dbReference>
<feature type="compositionally biased region" description="Low complexity" evidence="1">
    <location>
        <begin position="41"/>
        <end position="58"/>
    </location>
</feature>
<feature type="compositionally biased region" description="Polar residues" evidence="1">
    <location>
        <begin position="66"/>
        <end position="75"/>
    </location>
</feature>
<feature type="compositionally biased region" description="Basic and acidic residues" evidence="1">
    <location>
        <begin position="479"/>
        <end position="494"/>
    </location>
</feature>
<feature type="region of interest" description="Disordered" evidence="1">
    <location>
        <begin position="38"/>
        <end position="167"/>
    </location>
</feature>
<gene>
    <name evidence="2" type="ORF">MGYG_03108</name>
</gene>
<keyword evidence="3" id="KW-1185">Reference proteome</keyword>
<dbReference type="Proteomes" id="UP000002669">
    <property type="component" value="Unassembled WGS sequence"/>
</dbReference>
<dbReference type="PANTHER" id="PTHR28246">
    <property type="entry name" value="G1-SPECIFIC TRANSCRIPTIONAL REPRESSOR WHI5-RELATED"/>
    <property type="match status" value="1"/>
</dbReference>
<dbReference type="VEuPathDB" id="FungiDB:MGYG_03108"/>
<dbReference type="HOGENOM" id="CLU_036617_0_0_1"/>
<dbReference type="GO" id="GO:0003712">
    <property type="term" value="F:transcription coregulator activity"/>
    <property type="evidence" value="ECO:0007669"/>
    <property type="project" value="TreeGrafter"/>
</dbReference>
<dbReference type="EMBL" id="DS989823">
    <property type="protein sequence ID" value="EFR00102.1"/>
    <property type="molecule type" value="Genomic_DNA"/>
</dbReference>
<dbReference type="STRING" id="535722.E4UQT4"/>
<dbReference type="InParanoid" id="E4UQT4"/>
<feature type="compositionally biased region" description="Polar residues" evidence="1">
    <location>
        <begin position="409"/>
        <end position="439"/>
    </location>
</feature>
<feature type="region of interest" description="Disordered" evidence="1">
    <location>
        <begin position="287"/>
        <end position="312"/>
    </location>
</feature>
<dbReference type="OrthoDB" id="2359117at2759"/>
<dbReference type="InterPro" id="IPR039198">
    <property type="entry name" value="Srl3/Whi5"/>
</dbReference>
<feature type="region of interest" description="Disordered" evidence="1">
    <location>
        <begin position="402"/>
        <end position="503"/>
    </location>
</feature>
<dbReference type="eggNOG" id="ENOG502S25T">
    <property type="taxonomic scope" value="Eukaryota"/>
</dbReference>
<dbReference type="AlphaFoldDB" id="E4UQT4"/>
<proteinExistence type="predicted"/>
<name>E4UQT4_ARTGP</name>
<evidence type="ECO:0000313" key="2">
    <source>
        <dbReference type="EMBL" id="EFR00102.1"/>
    </source>
</evidence>
<feature type="region of interest" description="Disordered" evidence="1">
    <location>
        <begin position="189"/>
        <end position="230"/>
    </location>
</feature>
<dbReference type="PANTHER" id="PTHR28246:SF1">
    <property type="entry name" value="G1-SPECIFIC TRANSCRIPTIONAL REPRESSOR WHI5-RELATED"/>
    <property type="match status" value="1"/>
</dbReference>
<evidence type="ECO:0000256" key="1">
    <source>
        <dbReference type="SAM" id="MobiDB-lite"/>
    </source>
</evidence>
<dbReference type="RefSeq" id="XP_003175584.1">
    <property type="nucleotide sequence ID" value="XM_003175536.1"/>
</dbReference>
<organism evidence="3">
    <name type="scientific">Arthroderma gypseum (strain ATCC MYA-4604 / CBS 118893)</name>
    <name type="common">Microsporum gypseum</name>
    <dbReference type="NCBI Taxonomy" id="535722"/>
    <lineage>
        <taxon>Eukaryota</taxon>
        <taxon>Fungi</taxon>
        <taxon>Dikarya</taxon>
        <taxon>Ascomycota</taxon>
        <taxon>Pezizomycotina</taxon>
        <taxon>Eurotiomycetes</taxon>
        <taxon>Eurotiomycetidae</taxon>
        <taxon>Onygenales</taxon>
        <taxon>Arthrodermataceae</taxon>
        <taxon>Nannizzia</taxon>
    </lineage>
</organism>
<dbReference type="GeneID" id="10030892"/>
<evidence type="ECO:0000313" key="3">
    <source>
        <dbReference type="Proteomes" id="UP000002669"/>
    </source>
</evidence>